<comment type="caution">
    <text evidence="1">The sequence shown here is derived from an EMBL/GenBank/DDBJ whole genome shotgun (WGS) entry which is preliminary data.</text>
</comment>
<reference evidence="1" key="1">
    <citation type="submission" date="2022-10" db="EMBL/GenBank/DDBJ databases">
        <title>The WGS of Solirubrobacter sp. CPCC 204708.</title>
        <authorList>
            <person name="Jiang Z."/>
        </authorList>
    </citation>
    <scope>NUCLEOTIDE SEQUENCE</scope>
    <source>
        <strain evidence="1">CPCC 204708</strain>
    </source>
</reference>
<dbReference type="Proteomes" id="UP001147700">
    <property type="component" value="Unassembled WGS sequence"/>
</dbReference>
<dbReference type="Pfam" id="PF09438">
    <property type="entry name" value="DUF2017"/>
    <property type="match status" value="1"/>
</dbReference>
<accession>A0ABT4RJM6</accession>
<evidence type="ECO:0000313" key="1">
    <source>
        <dbReference type="EMBL" id="MDA0138758.1"/>
    </source>
</evidence>
<keyword evidence="2" id="KW-1185">Reference proteome</keyword>
<dbReference type="EMBL" id="JAPCID010000018">
    <property type="protein sequence ID" value="MDA0138758.1"/>
    <property type="molecule type" value="Genomic_DNA"/>
</dbReference>
<name>A0ABT4RJM6_9ACTN</name>
<organism evidence="1 2">
    <name type="scientific">Solirubrobacter deserti</name>
    <dbReference type="NCBI Taxonomy" id="2282478"/>
    <lineage>
        <taxon>Bacteria</taxon>
        <taxon>Bacillati</taxon>
        <taxon>Actinomycetota</taxon>
        <taxon>Thermoleophilia</taxon>
        <taxon>Solirubrobacterales</taxon>
        <taxon>Solirubrobacteraceae</taxon>
        <taxon>Solirubrobacter</taxon>
    </lineage>
</organism>
<dbReference type="InterPro" id="IPR018561">
    <property type="entry name" value="AosR"/>
</dbReference>
<sequence length="167" mass="19017">MGDHAAGLSVFGRQRRRIDRRQNRFIVRMDDQERALIRQLLSELRELLALSPEDPRVRRLYPSAYADDAELENEYRSLTREELQSGRLASIEVVESSVDAELLDIDQLTAWMQAVNSLRLVLGTMLDITDDDHDLSFDPNDPNARTVALYGYLGGLLDEIVDAQLSD</sequence>
<proteinExistence type="predicted"/>
<gene>
    <name evidence="1" type="ORF">OJ962_14745</name>
</gene>
<evidence type="ECO:0000313" key="2">
    <source>
        <dbReference type="Proteomes" id="UP001147700"/>
    </source>
</evidence>
<dbReference type="RefSeq" id="WP_202957381.1">
    <property type="nucleotide sequence ID" value="NZ_JAPCID010000018.1"/>
</dbReference>
<protein>
    <submittedName>
        <fullName evidence="1">DUF2017 domain-containing protein</fullName>
    </submittedName>
</protein>